<dbReference type="EMBL" id="PYSW02000027">
    <property type="protein sequence ID" value="KAG2381449.1"/>
    <property type="molecule type" value="Genomic_DNA"/>
</dbReference>
<feature type="compositionally biased region" description="Basic and acidic residues" evidence="1">
    <location>
        <begin position="12"/>
        <end position="27"/>
    </location>
</feature>
<feature type="region of interest" description="Disordered" evidence="1">
    <location>
        <begin position="347"/>
        <end position="366"/>
    </location>
</feature>
<proteinExistence type="predicted"/>
<comment type="caution">
    <text evidence="2">The sequence shown here is derived from an EMBL/GenBank/DDBJ whole genome shotgun (WGS) entry which is preliminary data.</text>
</comment>
<organism evidence="2 3">
    <name type="scientific">Naegleria lovaniensis</name>
    <name type="common">Amoeba</name>
    <dbReference type="NCBI Taxonomy" id="51637"/>
    <lineage>
        <taxon>Eukaryota</taxon>
        <taxon>Discoba</taxon>
        <taxon>Heterolobosea</taxon>
        <taxon>Tetramitia</taxon>
        <taxon>Eutetramitia</taxon>
        <taxon>Vahlkampfiidae</taxon>
        <taxon>Naegleria</taxon>
    </lineage>
</organism>
<gene>
    <name evidence="2" type="ORF">C9374_006438</name>
</gene>
<feature type="compositionally biased region" description="Polar residues" evidence="1">
    <location>
        <begin position="798"/>
        <end position="813"/>
    </location>
</feature>
<feature type="region of interest" description="Disordered" evidence="1">
    <location>
        <begin position="790"/>
        <end position="837"/>
    </location>
</feature>
<accession>A0AA88GI74</accession>
<evidence type="ECO:0000313" key="3">
    <source>
        <dbReference type="Proteomes" id="UP000816034"/>
    </source>
</evidence>
<feature type="compositionally biased region" description="Polar residues" evidence="1">
    <location>
        <begin position="392"/>
        <end position="402"/>
    </location>
</feature>
<dbReference type="GeneID" id="68098892"/>
<evidence type="ECO:0000256" key="1">
    <source>
        <dbReference type="SAM" id="MobiDB-lite"/>
    </source>
</evidence>
<evidence type="ECO:0000313" key="2">
    <source>
        <dbReference type="EMBL" id="KAG2381449.1"/>
    </source>
</evidence>
<sequence length="837" mass="94827">MPIHLSRKHHHDGGTRNNEKDDNDIDHHDSFTNYFPIPLSSELHQHLQQLNLNMPIGVIETTLGEQFYFQRISHDEFLGHHNLAVIAEIILKNNSRLSTHIHLSGDVTINSNTGNYETIRSENSKSASSTIEDEVKSLKETCEKCINILKFRHPLLCSIATLNDSVVRKKLSKRSLNSATAREVWEREIIVTPGAIQFEIVENAVVDIEIFENEDDLLENTQSTSIQNEDDLLCHVMQRELKHSWKCLQNPGQITAMWKMLLFRTTHTQGRWLCCFSFFHALSDAQGIKHFLEEFAAIFDYVLGEQDQKTEKELEEVRIKALNDITSVTPISPMQALIELDSLRPSKQHHSRTLRRRPRKTDVAVDAELRTSSLKASASTSTNASPTSTTSERSNNEVPNNISREHHHASKDVPGLLGKWGKLVEYSKFVSRVISYNGLSPTITFPLRELFPNPSFTKVKLLKIPKQVFEQVLNISKQHHLTITCLLHGICTLAWTLSNRQLNEKSKHKTKFGFTNSLTVDFREGLLIPLGKCMKVFRSFSCTILAPVKLSLPHRSISQLHHENLGIKEDELLIHNINDHVRSNHEDEQKTTGTRSHFSHNHLSNSTGGDQIFNSHHKRHHDENRIHSSIRSLKDVILDIALQTKHHLERKYHDALATYQIMHKFLKFNISKKESFQIVMSNIGIVEPLVGKRVRFELLAASYSACGSTTGLSNIFHTNSKSGEMTISLCYSNALVEENVEKYATSIMECIKELVEDDSSCVSNHSPLSIIISSPENNHVEQKETMIHDGDAHRKLKTNPTLGSSLSTGHTLPSNNSVSCQSESASSAQLEESQSQY</sequence>
<feature type="compositionally biased region" description="Basic residues" evidence="1">
    <location>
        <begin position="1"/>
        <end position="11"/>
    </location>
</feature>
<dbReference type="AlphaFoldDB" id="A0AA88GI74"/>
<protein>
    <submittedName>
        <fullName evidence="2">Uncharacterized protein</fullName>
    </submittedName>
</protein>
<feature type="compositionally biased region" description="Polar residues" evidence="1">
    <location>
        <begin position="591"/>
        <end position="614"/>
    </location>
</feature>
<keyword evidence="3" id="KW-1185">Reference proteome</keyword>
<feature type="region of interest" description="Disordered" evidence="1">
    <location>
        <begin position="582"/>
        <end position="625"/>
    </location>
</feature>
<reference evidence="2 3" key="1">
    <citation type="journal article" date="2018" name="BMC Genomics">
        <title>The genome of Naegleria lovaniensis, the basis for a comparative approach to unravel pathogenicity factors of the human pathogenic amoeba N. fowleri.</title>
        <authorList>
            <person name="Liechti N."/>
            <person name="Schurch N."/>
            <person name="Bruggmann R."/>
            <person name="Wittwer M."/>
        </authorList>
    </citation>
    <scope>NUCLEOTIDE SEQUENCE [LARGE SCALE GENOMIC DNA]</scope>
    <source>
        <strain evidence="2 3">ATCC 30569</strain>
    </source>
</reference>
<feature type="compositionally biased region" description="Low complexity" evidence="1">
    <location>
        <begin position="814"/>
        <end position="837"/>
    </location>
</feature>
<feature type="region of interest" description="Disordered" evidence="1">
    <location>
        <begin position="1"/>
        <end position="27"/>
    </location>
</feature>
<feature type="compositionally biased region" description="Low complexity" evidence="1">
    <location>
        <begin position="372"/>
        <end position="391"/>
    </location>
</feature>
<dbReference type="Proteomes" id="UP000816034">
    <property type="component" value="Unassembled WGS sequence"/>
</dbReference>
<feature type="compositionally biased region" description="Basic residues" evidence="1">
    <location>
        <begin position="347"/>
        <end position="359"/>
    </location>
</feature>
<dbReference type="RefSeq" id="XP_044547129.1">
    <property type="nucleotide sequence ID" value="XM_044696298.1"/>
</dbReference>
<name>A0AA88GI74_NAELO</name>
<feature type="region of interest" description="Disordered" evidence="1">
    <location>
        <begin position="372"/>
        <end position="410"/>
    </location>
</feature>